<dbReference type="RefSeq" id="XP_007402205.1">
    <property type="nucleotide sequence ID" value="XM_007402143.1"/>
</dbReference>
<reference evidence="2 3" key="1">
    <citation type="journal article" date="2012" name="BMC Genomics">
        <title>Comparative genomics of the white-rot fungi, Phanerochaete carnosa and P. chrysosporium, to elucidate the genetic basis of the distinct wood types they colonize.</title>
        <authorList>
            <person name="Suzuki H."/>
            <person name="MacDonald J."/>
            <person name="Syed K."/>
            <person name="Salamov A."/>
            <person name="Hori C."/>
            <person name="Aerts A."/>
            <person name="Henrissat B."/>
            <person name="Wiebenga A."/>
            <person name="vanKuyk P.A."/>
            <person name="Barry K."/>
            <person name="Lindquist E."/>
            <person name="LaButti K."/>
            <person name="Lapidus A."/>
            <person name="Lucas S."/>
            <person name="Coutinho P."/>
            <person name="Gong Y."/>
            <person name="Samejima M."/>
            <person name="Mahadevan R."/>
            <person name="Abou-Zaid M."/>
            <person name="de Vries R.P."/>
            <person name="Igarashi K."/>
            <person name="Yadav J.S."/>
            <person name="Grigoriev I.V."/>
            <person name="Master E.R."/>
        </authorList>
    </citation>
    <scope>NUCLEOTIDE SEQUENCE [LARGE SCALE GENOMIC DNA]</scope>
    <source>
        <strain evidence="2 3">HHB-10118-sp</strain>
    </source>
</reference>
<dbReference type="OrthoDB" id="2965534at2759"/>
<gene>
    <name evidence="2" type="ORF">PHACADRAFT_33558</name>
</gene>
<dbReference type="HOGENOM" id="CLU_672864_0_0_1"/>
<evidence type="ECO:0000256" key="1">
    <source>
        <dbReference type="SAM" id="MobiDB-lite"/>
    </source>
</evidence>
<protein>
    <submittedName>
        <fullName evidence="2">Uncharacterized protein</fullName>
    </submittedName>
</protein>
<dbReference type="GeneID" id="18919822"/>
<name>K5UIA2_PHACS</name>
<evidence type="ECO:0000313" key="3">
    <source>
        <dbReference type="Proteomes" id="UP000008370"/>
    </source>
</evidence>
<dbReference type="AlphaFoldDB" id="K5UIA2"/>
<proteinExistence type="predicted"/>
<keyword evidence="3" id="KW-1185">Reference proteome</keyword>
<dbReference type="EMBL" id="JH930499">
    <property type="protein sequence ID" value="EKM49246.1"/>
    <property type="molecule type" value="Genomic_DNA"/>
</dbReference>
<dbReference type="InParanoid" id="K5UIA2"/>
<accession>K5UIA2</accession>
<dbReference type="KEGG" id="pco:PHACADRAFT_33558"/>
<feature type="compositionally biased region" description="Basic and acidic residues" evidence="1">
    <location>
        <begin position="56"/>
        <end position="76"/>
    </location>
</feature>
<evidence type="ECO:0000313" key="2">
    <source>
        <dbReference type="EMBL" id="EKM49246.1"/>
    </source>
</evidence>
<feature type="region of interest" description="Disordered" evidence="1">
    <location>
        <begin position="378"/>
        <end position="400"/>
    </location>
</feature>
<feature type="compositionally biased region" description="Low complexity" evidence="1">
    <location>
        <begin position="93"/>
        <end position="110"/>
    </location>
</feature>
<dbReference type="Proteomes" id="UP000008370">
    <property type="component" value="Unassembled WGS sequence"/>
</dbReference>
<organism evidence="2 3">
    <name type="scientific">Phanerochaete carnosa (strain HHB-10118-sp)</name>
    <name type="common">White-rot fungus</name>
    <name type="synonym">Peniophora carnosa</name>
    <dbReference type="NCBI Taxonomy" id="650164"/>
    <lineage>
        <taxon>Eukaryota</taxon>
        <taxon>Fungi</taxon>
        <taxon>Dikarya</taxon>
        <taxon>Basidiomycota</taxon>
        <taxon>Agaricomycotina</taxon>
        <taxon>Agaricomycetes</taxon>
        <taxon>Polyporales</taxon>
        <taxon>Phanerochaetaceae</taxon>
        <taxon>Phanerochaete</taxon>
    </lineage>
</organism>
<sequence>MLVKDRKKEIARLNTVGIEGEDKEFEWERENNIARLKLLQLQLNLGAGPTGPKAPDATRRAGAKDKYVPSDPDDMRLSPSNTRLRAAISQHNTLPSSSSLPLPSSLPTSSQVLELSEPAALAHTQLSPSADAASTNLHTDSPIQQEQSFSAALVDQIDTSLDRPHPNTMVTNAAESVVNEQEDSVARPLGLQAGGGSSEAIWALKLDKLPDGGCWITPIYTSFVREEIVSDMQATWRQLLNDWVQLEAAMEFAYALHRFTVAGRPKKVTWWVGRVQKLRFHVEQSDQSTYSNRFTQWWSACNSEWRTRDADGHPAPPGTGDWSTMLIPGANGICQIIACLVSLSIATDIQSWSRSMCDVHWMVGELLAAVENGASVPAKEPSKALDAPTAKGQKRKGGALSVPKAVKQSWRARVLVEVTADNPFVYLASVYTCWEHVNHDIQSNTNRLQAHRA</sequence>
<feature type="region of interest" description="Disordered" evidence="1">
    <location>
        <begin position="46"/>
        <end position="111"/>
    </location>
</feature>